<dbReference type="EMBL" id="VGLS01000889">
    <property type="protein sequence ID" value="MBM3226382.1"/>
    <property type="molecule type" value="Genomic_DNA"/>
</dbReference>
<dbReference type="Pfam" id="PF24348">
    <property type="entry name" value="DUF7508"/>
    <property type="match status" value="1"/>
</dbReference>
<reference evidence="2" key="1">
    <citation type="submission" date="2019-03" db="EMBL/GenBank/DDBJ databases">
        <title>Lake Tanganyika Metagenome-Assembled Genomes (MAGs).</title>
        <authorList>
            <person name="Tran P."/>
        </authorList>
    </citation>
    <scope>NUCLEOTIDE SEQUENCE</scope>
    <source>
        <strain evidence="2">K_DeepCast_65m_m2_066</strain>
    </source>
</reference>
<protein>
    <recommendedName>
        <fullName evidence="1">DUF7508 domain-containing protein</fullName>
    </recommendedName>
</protein>
<dbReference type="AlphaFoldDB" id="A0A937W4A6"/>
<accession>A0A937W4A6</accession>
<comment type="caution">
    <text evidence="2">The sequence shown here is derived from an EMBL/GenBank/DDBJ whole genome shotgun (WGS) entry which is preliminary data.</text>
</comment>
<dbReference type="InterPro" id="IPR055930">
    <property type="entry name" value="DUF7508"/>
</dbReference>
<feature type="domain" description="DUF7508" evidence="1">
    <location>
        <begin position="4"/>
        <end position="87"/>
    </location>
</feature>
<name>A0A937W4A6_UNCTE</name>
<evidence type="ECO:0000313" key="2">
    <source>
        <dbReference type="EMBL" id="MBM3226382.1"/>
    </source>
</evidence>
<evidence type="ECO:0000259" key="1">
    <source>
        <dbReference type="Pfam" id="PF24348"/>
    </source>
</evidence>
<proteinExistence type="predicted"/>
<evidence type="ECO:0000313" key="3">
    <source>
        <dbReference type="Proteomes" id="UP000712673"/>
    </source>
</evidence>
<gene>
    <name evidence="2" type="ORF">FJZ47_21675</name>
</gene>
<sequence length="112" mass="12157">MAVRLDKPWIPLQAAQVAHLPGHLGVYQLADSTGEIVYIGVAGGRSAFGLKGALQEALQAPPAAATQFRYEVNMAYHTRHLELLQAYHYDHGRLPVGNLDIDASTLGRLRLG</sequence>
<organism evidence="2 3">
    <name type="scientific">Tectimicrobiota bacterium</name>
    <dbReference type="NCBI Taxonomy" id="2528274"/>
    <lineage>
        <taxon>Bacteria</taxon>
        <taxon>Pseudomonadati</taxon>
        <taxon>Nitrospinota/Tectimicrobiota group</taxon>
        <taxon>Candidatus Tectimicrobiota</taxon>
    </lineage>
</organism>
<dbReference type="Proteomes" id="UP000712673">
    <property type="component" value="Unassembled WGS sequence"/>
</dbReference>